<dbReference type="EMBL" id="JAODUO010001075">
    <property type="protein sequence ID" value="KAK2171356.1"/>
    <property type="molecule type" value="Genomic_DNA"/>
</dbReference>
<dbReference type="AlphaFoldDB" id="A0AAD9NK91"/>
<evidence type="ECO:0000256" key="2">
    <source>
        <dbReference type="ARBA" id="ARBA00022475"/>
    </source>
</evidence>
<evidence type="ECO:0000256" key="6">
    <source>
        <dbReference type="ARBA" id="ARBA00023136"/>
    </source>
</evidence>
<organism evidence="11 12">
    <name type="scientific">Ridgeia piscesae</name>
    <name type="common">Tubeworm</name>
    <dbReference type="NCBI Taxonomy" id="27915"/>
    <lineage>
        <taxon>Eukaryota</taxon>
        <taxon>Metazoa</taxon>
        <taxon>Spiralia</taxon>
        <taxon>Lophotrochozoa</taxon>
        <taxon>Annelida</taxon>
        <taxon>Polychaeta</taxon>
        <taxon>Sedentaria</taxon>
        <taxon>Canalipalpata</taxon>
        <taxon>Sabellida</taxon>
        <taxon>Siboglinidae</taxon>
        <taxon>Ridgeia</taxon>
    </lineage>
</organism>
<gene>
    <name evidence="11" type="ORF">NP493_1066g02083</name>
</gene>
<keyword evidence="3 9" id="KW-0812">Transmembrane</keyword>
<proteinExistence type="predicted"/>
<dbReference type="GO" id="GO:0004930">
    <property type="term" value="F:G protein-coupled receptor activity"/>
    <property type="evidence" value="ECO:0007669"/>
    <property type="project" value="UniProtKB-KW"/>
</dbReference>
<evidence type="ECO:0000256" key="8">
    <source>
        <dbReference type="ARBA" id="ARBA00023224"/>
    </source>
</evidence>
<keyword evidence="12" id="KW-1185">Reference proteome</keyword>
<feature type="transmembrane region" description="Helical" evidence="9">
    <location>
        <begin position="341"/>
        <end position="361"/>
    </location>
</feature>
<keyword evidence="6 9" id="KW-0472">Membrane</keyword>
<name>A0AAD9NK91_RIDPI</name>
<feature type="transmembrane region" description="Helical" evidence="9">
    <location>
        <begin position="184"/>
        <end position="207"/>
    </location>
</feature>
<dbReference type="PANTHER" id="PTHR24228">
    <property type="entry name" value="B2 BRADYKININ RECEPTOR/ANGIOTENSIN II RECEPTOR"/>
    <property type="match status" value="1"/>
</dbReference>
<reference evidence="11" key="1">
    <citation type="journal article" date="2023" name="Mol. Biol. Evol.">
        <title>Third-Generation Sequencing Reveals the Adaptive Role of the Epigenome in Three Deep-Sea Polychaetes.</title>
        <authorList>
            <person name="Perez M."/>
            <person name="Aroh O."/>
            <person name="Sun Y."/>
            <person name="Lan Y."/>
            <person name="Juniper S.K."/>
            <person name="Young C.R."/>
            <person name="Angers B."/>
            <person name="Qian P.Y."/>
        </authorList>
    </citation>
    <scope>NUCLEOTIDE SEQUENCE</scope>
    <source>
        <strain evidence="11">R07B-5</strain>
    </source>
</reference>
<dbReference type="PRINTS" id="PR00237">
    <property type="entry name" value="GPCRRHODOPSN"/>
</dbReference>
<dbReference type="Gene3D" id="1.20.1070.10">
    <property type="entry name" value="Rhodopsin 7-helix transmembrane proteins"/>
    <property type="match status" value="1"/>
</dbReference>
<feature type="transmembrane region" description="Helical" evidence="9">
    <location>
        <begin position="25"/>
        <end position="49"/>
    </location>
</feature>
<comment type="caution">
    <text evidence="11">The sequence shown here is derived from an EMBL/GenBank/DDBJ whole genome shotgun (WGS) entry which is preliminary data.</text>
</comment>
<dbReference type="PANTHER" id="PTHR24228:SF59">
    <property type="entry name" value="NEUROPEPTIDE RECEPTOR 15"/>
    <property type="match status" value="1"/>
</dbReference>
<evidence type="ECO:0000256" key="4">
    <source>
        <dbReference type="ARBA" id="ARBA00022989"/>
    </source>
</evidence>
<accession>A0AAD9NK91</accession>
<keyword evidence="7" id="KW-0675">Receptor</keyword>
<evidence type="ECO:0000259" key="10">
    <source>
        <dbReference type="PROSITE" id="PS50262"/>
    </source>
</evidence>
<dbReference type="SUPFAM" id="SSF81321">
    <property type="entry name" value="Family A G protein-coupled receptor-like"/>
    <property type="match status" value="1"/>
</dbReference>
<dbReference type="CDD" id="cd00637">
    <property type="entry name" value="7tm_classA_rhodopsin-like"/>
    <property type="match status" value="1"/>
</dbReference>
<protein>
    <recommendedName>
        <fullName evidence="10">G-protein coupled receptors family 1 profile domain-containing protein</fullName>
    </recommendedName>
</protein>
<feature type="transmembrane region" description="Helical" evidence="9">
    <location>
        <begin position="309"/>
        <end position="329"/>
    </location>
</feature>
<keyword evidence="8" id="KW-0807">Transducer</keyword>
<dbReference type="InterPro" id="IPR017452">
    <property type="entry name" value="GPCR_Rhodpsn_7TM"/>
</dbReference>
<dbReference type="GO" id="GO:0005886">
    <property type="term" value="C:plasma membrane"/>
    <property type="evidence" value="ECO:0007669"/>
    <property type="project" value="UniProtKB-SubCell"/>
</dbReference>
<dbReference type="SMART" id="SM01381">
    <property type="entry name" value="7TM_GPCR_Srsx"/>
    <property type="match status" value="1"/>
</dbReference>
<evidence type="ECO:0000313" key="11">
    <source>
        <dbReference type="EMBL" id="KAK2171356.1"/>
    </source>
</evidence>
<feature type="transmembrane region" description="Helical" evidence="9">
    <location>
        <begin position="138"/>
        <end position="159"/>
    </location>
</feature>
<evidence type="ECO:0000256" key="7">
    <source>
        <dbReference type="ARBA" id="ARBA00023170"/>
    </source>
</evidence>
<dbReference type="Proteomes" id="UP001209878">
    <property type="component" value="Unassembled WGS sequence"/>
</dbReference>
<keyword evidence="2" id="KW-1003">Cell membrane</keyword>
<keyword evidence="5" id="KW-0297">G-protein coupled receptor</keyword>
<evidence type="ECO:0000256" key="9">
    <source>
        <dbReference type="SAM" id="Phobius"/>
    </source>
</evidence>
<dbReference type="InterPro" id="IPR000276">
    <property type="entry name" value="GPCR_Rhodpsn"/>
</dbReference>
<evidence type="ECO:0000313" key="12">
    <source>
        <dbReference type="Proteomes" id="UP001209878"/>
    </source>
</evidence>
<evidence type="ECO:0000256" key="5">
    <source>
        <dbReference type="ARBA" id="ARBA00023040"/>
    </source>
</evidence>
<feature type="transmembrane region" description="Helical" evidence="9">
    <location>
        <begin position="61"/>
        <end position="86"/>
    </location>
</feature>
<evidence type="ECO:0000256" key="1">
    <source>
        <dbReference type="ARBA" id="ARBA00004651"/>
    </source>
</evidence>
<dbReference type="Pfam" id="PF00001">
    <property type="entry name" value="7tm_1"/>
    <property type="match status" value="1"/>
</dbReference>
<feature type="domain" description="G-protein coupled receptors family 1 profile" evidence="10">
    <location>
        <begin position="41"/>
        <end position="358"/>
    </location>
</feature>
<sequence length="380" mass="41912">MQTANATAATADEENACSLTRKTEVALVCALFLVCLSGIFGNSATLVTIGLTRSLHTVPNVYIANLAVVGLMICLVAAPSTAVGYMTPIPDNICRFMAYPNFTLMVVLLYSIALVAINRFVLVVKSRELYARLYSRRNVAFSIAATWAVGLALGSPPYLGFGNVGYNRKFGSCFVLEDDPASRMFLQMIGVGCCFVPTFVITIYCYFRITMTFIRSRERVKPAITTNPPVAVASTSAKPATIATVLRLPGIYDDRTKPRPKETTADGIGLEVKSERTSKLYGDRKRSILPVAGRIYPVNRASMAVLKRVLAVWAVFVVCWVPFTVLVILNRHERVTALTMHVAFVFSQSNSALNPVVYFGIGREFRHASRALLQKWRRRI</sequence>
<keyword evidence="4 9" id="KW-1133">Transmembrane helix</keyword>
<dbReference type="PROSITE" id="PS50262">
    <property type="entry name" value="G_PROTEIN_RECEP_F1_2"/>
    <property type="match status" value="1"/>
</dbReference>
<feature type="transmembrane region" description="Helical" evidence="9">
    <location>
        <begin position="98"/>
        <end position="117"/>
    </location>
</feature>
<evidence type="ECO:0000256" key="3">
    <source>
        <dbReference type="ARBA" id="ARBA00022692"/>
    </source>
</evidence>
<comment type="subcellular location">
    <subcellularLocation>
        <location evidence="1">Cell membrane</location>
        <topology evidence="1">Multi-pass membrane protein</topology>
    </subcellularLocation>
</comment>